<organism evidence="1 2">
    <name type="scientific">Sphingobacterium kitahiroshimense</name>
    <dbReference type="NCBI Taxonomy" id="470446"/>
    <lineage>
        <taxon>Bacteria</taxon>
        <taxon>Pseudomonadati</taxon>
        <taxon>Bacteroidota</taxon>
        <taxon>Sphingobacteriia</taxon>
        <taxon>Sphingobacteriales</taxon>
        <taxon>Sphingobacteriaceae</taxon>
        <taxon>Sphingobacterium</taxon>
    </lineage>
</organism>
<sequence>MKLITPILILVAIFCLIASCKKNRNCDNILNQAPPRRIGLTFTDKESGSNLILTDAFGEKNISVSVGETGIPFYDWRIIKGSENSPMNGFMEIIFFNDTPGDHSFKIQIQGKETIILSYTILKEKSKDSCRLFSYPITGLKILNYGWDIYKQNGSIVPLVLVVKM</sequence>
<comment type="caution">
    <text evidence="1">The sequence shown here is derived from an EMBL/GenBank/DDBJ whole genome shotgun (WGS) entry which is preliminary data.</text>
</comment>
<gene>
    <name evidence="1" type="ORF">ABE541_19310</name>
</gene>
<keyword evidence="2" id="KW-1185">Reference proteome</keyword>
<dbReference type="EMBL" id="JBDJNQ010000010">
    <property type="protein sequence ID" value="MEN5379423.1"/>
    <property type="molecule type" value="Genomic_DNA"/>
</dbReference>
<name>A0ABV0BYS1_9SPHI</name>
<proteinExistence type="predicted"/>
<dbReference type="Proteomes" id="UP001409291">
    <property type="component" value="Unassembled WGS sequence"/>
</dbReference>
<accession>A0ABV0BYS1</accession>
<evidence type="ECO:0000313" key="2">
    <source>
        <dbReference type="Proteomes" id="UP001409291"/>
    </source>
</evidence>
<evidence type="ECO:0008006" key="3">
    <source>
        <dbReference type="Google" id="ProtNLM"/>
    </source>
</evidence>
<evidence type="ECO:0000313" key="1">
    <source>
        <dbReference type="EMBL" id="MEN5379423.1"/>
    </source>
</evidence>
<reference evidence="1 2" key="1">
    <citation type="submission" date="2024-04" db="EMBL/GenBank/DDBJ databases">
        <title>WGS of bacteria from Torrens River.</title>
        <authorList>
            <person name="Wyrsch E.R."/>
            <person name="Drigo B."/>
        </authorList>
    </citation>
    <scope>NUCLEOTIDE SEQUENCE [LARGE SCALE GENOMIC DNA]</scope>
    <source>
        <strain evidence="1 2">TWI391</strain>
    </source>
</reference>
<dbReference type="PROSITE" id="PS51257">
    <property type="entry name" value="PROKAR_LIPOPROTEIN"/>
    <property type="match status" value="1"/>
</dbReference>
<dbReference type="RefSeq" id="WP_183913061.1">
    <property type="nucleotide sequence ID" value="NZ_JBDJLH010000002.1"/>
</dbReference>
<protein>
    <recommendedName>
        <fullName evidence="3">Lipoprotein</fullName>
    </recommendedName>
</protein>